<dbReference type="GO" id="GO:0009279">
    <property type="term" value="C:cell outer membrane"/>
    <property type="evidence" value="ECO:0007669"/>
    <property type="project" value="UniProtKB-SubCell"/>
</dbReference>
<evidence type="ECO:0000256" key="7">
    <source>
        <dbReference type="ARBA" id="ARBA00023237"/>
    </source>
</evidence>
<dbReference type="PANTHER" id="PTHR30026">
    <property type="entry name" value="OUTER MEMBRANE PROTEIN TOLC"/>
    <property type="match status" value="1"/>
</dbReference>
<keyword evidence="10" id="KW-1185">Reference proteome</keyword>
<name>A0A096BWR6_9FIRM</name>
<evidence type="ECO:0000256" key="5">
    <source>
        <dbReference type="ARBA" id="ARBA00022692"/>
    </source>
</evidence>
<comment type="similarity">
    <text evidence="2">Belongs to the outer membrane factor (OMF) (TC 1.B.17) family.</text>
</comment>
<dbReference type="Gene3D" id="1.20.1600.10">
    <property type="entry name" value="Outer membrane efflux proteins (OEP)"/>
    <property type="match status" value="1"/>
</dbReference>
<evidence type="ECO:0000256" key="1">
    <source>
        <dbReference type="ARBA" id="ARBA00004442"/>
    </source>
</evidence>
<dbReference type="InterPro" id="IPR051906">
    <property type="entry name" value="TolC-like"/>
</dbReference>
<reference evidence="9 10" key="1">
    <citation type="submission" date="2014-07" db="EMBL/GenBank/DDBJ databases">
        <authorList>
            <person name="McCorrison J."/>
            <person name="Sanka R."/>
            <person name="Torralba M."/>
            <person name="Gillis M."/>
            <person name="Haft D.H."/>
            <person name="Methe B."/>
            <person name="Sutton G."/>
            <person name="Nelson K.E."/>
        </authorList>
    </citation>
    <scope>NUCLEOTIDE SEQUENCE [LARGE SCALE GENOMIC DNA]</scope>
    <source>
        <strain evidence="9 10">DNF00314</strain>
    </source>
</reference>
<comment type="caution">
    <text evidence="9">The sequence shown here is derived from an EMBL/GenBank/DDBJ whole genome shotgun (WGS) entry which is preliminary data.</text>
</comment>
<keyword evidence="4" id="KW-1134">Transmembrane beta strand</keyword>
<keyword evidence="5" id="KW-0812">Transmembrane</keyword>
<evidence type="ECO:0000256" key="8">
    <source>
        <dbReference type="SAM" id="SignalP"/>
    </source>
</evidence>
<dbReference type="SUPFAM" id="SSF56954">
    <property type="entry name" value="Outer membrane efflux proteins (OEP)"/>
    <property type="match status" value="1"/>
</dbReference>
<evidence type="ECO:0000313" key="9">
    <source>
        <dbReference type="EMBL" id="KGF47167.1"/>
    </source>
</evidence>
<comment type="subcellular location">
    <subcellularLocation>
        <location evidence="1">Cell outer membrane</location>
    </subcellularLocation>
</comment>
<proteinExistence type="inferred from homology"/>
<keyword evidence="6" id="KW-0472">Membrane</keyword>
<gene>
    <name evidence="9" type="ORF">HMPREF0872_05680</name>
</gene>
<dbReference type="GO" id="GO:1990281">
    <property type="term" value="C:efflux pump complex"/>
    <property type="evidence" value="ECO:0007669"/>
    <property type="project" value="TreeGrafter"/>
</dbReference>
<dbReference type="GO" id="GO:0015288">
    <property type="term" value="F:porin activity"/>
    <property type="evidence" value="ECO:0007669"/>
    <property type="project" value="TreeGrafter"/>
</dbReference>
<keyword evidence="7" id="KW-0998">Cell outer membrane</keyword>
<feature type="chain" id="PRO_5001918456" description="Transporter" evidence="8">
    <location>
        <begin position="22"/>
        <end position="472"/>
    </location>
</feature>
<evidence type="ECO:0000256" key="4">
    <source>
        <dbReference type="ARBA" id="ARBA00022452"/>
    </source>
</evidence>
<dbReference type="GO" id="GO:0015562">
    <property type="term" value="F:efflux transmembrane transporter activity"/>
    <property type="evidence" value="ECO:0007669"/>
    <property type="project" value="InterPro"/>
</dbReference>
<evidence type="ECO:0000256" key="3">
    <source>
        <dbReference type="ARBA" id="ARBA00022448"/>
    </source>
</evidence>
<dbReference type="Pfam" id="PF02321">
    <property type="entry name" value="OEP"/>
    <property type="match status" value="2"/>
</dbReference>
<keyword evidence="3" id="KW-0813">Transport</keyword>
<evidence type="ECO:0000256" key="6">
    <source>
        <dbReference type="ARBA" id="ARBA00023136"/>
    </source>
</evidence>
<evidence type="ECO:0000256" key="2">
    <source>
        <dbReference type="ARBA" id="ARBA00007613"/>
    </source>
</evidence>
<dbReference type="InterPro" id="IPR003423">
    <property type="entry name" value="OMP_efflux"/>
</dbReference>
<dbReference type="PANTHER" id="PTHR30026:SF21">
    <property type="entry name" value="SLR1270 PROTEIN"/>
    <property type="match status" value="1"/>
</dbReference>
<dbReference type="EMBL" id="JRNT01000016">
    <property type="protein sequence ID" value="KGF47167.1"/>
    <property type="molecule type" value="Genomic_DNA"/>
</dbReference>
<sequence>MHKKAATLALILSIMTTSALAAPRNHTSLEDYQEKALHITQQVVADKVISDKAIPQVVTLDENRAVAWTLQNNRSIKEANWSYEAAKAGVRVQGAAKNPVVTYQYKASKMQTTDVQPIDTAASHALDIQVPLYTGGKIESALAGARYQREGAQAAVVEAKQAAKLKAVTDYYGLIKARNKINIAQQALRDYEGHLSNVTAQYNVGIVASSDVLASKTRLEKAKTNLVQAQQGADLAEAALNMVLAIPVQVHIDTTDQEMTYRPYEVTLDDAKAYALAHRAILVQSTMQVKAAEEAIHAAKAGKLPAVYLNVGDSFKSQNSLTGTDHHTGWHIAGQASWNLWDGGASDAVVAQRKAMLEQVKEHNLATIDSILLGVQQAYLTMRSTEQMISSTKTAVEEGQENFRIASLRYRAGVGTNIDVLDAETELANARNRYVDALYDYNVSVATLEQVIGIPVETRVANGADLIRSHNM</sequence>
<dbReference type="Proteomes" id="UP000029628">
    <property type="component" value="Unassembled WGS sequence"/>
</dbReference>
<keyword evidence="8" id="KW-0732">Signal</keyword>
<evidence type="ECO:0008006" key="11">
    <source>
        <dbReference type="Google" id="ProtNLM"/>
    </source>
</evidence>
<feature type="signal peptide" evidence="8">
    <location>
        <begin position="1"/>
        <end position="21"/>
    </location>
</feature>
<evidence type="ECO:0000313" key="10">
    <source>
        <dbReference type="Proteomes" id="UP000029628"/>
    </source>
</evidence>
<dbReference type="AlphaFoldDB" id="A0A096BWR6"/>
<dbReference type="eggNOG" id="COG1538">
    <property type="taxonomic scope" value="Bacteria"/>
</dbReference>
<protein>
    <recommendedName>
        <fullName evidence="11">Transporter</fullName>
    </recommendedName>
</protein>
<organism evidence="9 10">
    <name type="scientific">Veillonella montpellierensis DNF00314</name>
    <dbReference type="NCBI Taxonomy" id="1401067"/>
    <lineage>
        <taxon>Bacteria</taxon>
        <taxon>Bacillati</taxon>
        <taxon>Bacillota</taxon>
        <taxon>Negativicutes</taxon>
        <taxon>Veillonellales</taxon>
        <taxon>Veillonellaceae</taxon>
        <taxon>Veillonella</taxon>
    </lineage>
</organism>
<accession>A0A096BWR6</accession>